<proteinExistence type="predicted"/>
<evidence type="ECO:0000256" key="1">
    <source>
        <dbReference type="SAM" id="Coils"/>
    </source>
</evidence>
<organism evidence="2 4">
    <name type="scientific">Rotaria magnacalcarata</name>
    <dbReference type="NCBI Taxonomy" id="392030"/>
    <lineage>
        <taxon>Eukaryota</taxon>
        <taxon>Metazoa</taxon>
        <taxon>Spiralia</taxon>
        <taxon>Gnathifera</taxon>
        <taxon>Rotifera</taxon>
        <taxon>Eurotatoria</taxon>
        <taxon>Bdelloidea</taxon>
        <taxon>Philodinida</taxon>
        <taxon>Philodinidae</taxon>
        <taxon>Rotaria</taxon>
    </lineage>
</organism>
<feature type="coiled-coil region" evidence="1">
    <location>
        <begin position="82"/>
        <end position="109"/>
    </location>
</feature>
<dbReference type="Proteomes" id="UP000663855">
    <property type="component" value="Unassembled WGS sequence"/>
</dbReference>
<sequence length="131" mass="15808">MLHIDQLTLLHHQWNDFSHRLKQLIRSSSQYERVHFDYVHSALSDTEQNVDESQEQFTRKETFLSELLTIEKIKHVRIHKSIEDIQLNVKTNENIIEKANKRLDAVRQDTNDVRSFLESINEWKKRTIQNR</sequence>
<comment type="caution">
    <text evidence="2">The sequence shown here is derived from an EMBL/GenBank/DDBJ whole genome shotgun (WGS) entry which is preliminary data.</text>
</comment>
<gene>
    <name evidence="2" type="ORF">CJN711_LOCUS16386</name>
    <name evidence="3" type="ORF">KQP761_LOCUS22074</name>
</gene>
<dbReference type="OrthoDB" id="10036853at2759"/>
<dbReference type="Proteomes" id="UP000663834">
    <property type="component" value="Unassembled WGS sequence"/>
</dbReference>
<evidence type="ECO:0000313" key="2">
    <source>
        <dbReference type="EMBL" id="CAF1289767.1"/>
    </source>
</evidence>
<evidence type="ECO:0000313" key="3">
    <source>
        <dbReference type="EMBL" id="CAF1599315.1"/>
    </source>
</evidence>
<dbReference type="AlphaFoldDB" id="A0A815CX96"/>
<reference evidence="2" key="1">
    <citation type="submission" date="2021-02" db="EMBL/GenBank/DDBJ databases">
        <authorList>
            <person name="Nowell W R."/>
        </authorList>
    </citation>
    <scope>NUCLEOTIDE SEQUENCE</scope>
</reference>
<protein>
    <submittedName>
        <fullName evidence="2">Uncharacterized protein</fullName>
    </submittedName>
</protein>
<dbReference type="EMBL" id="CAJNOW010011571">
    <property type="protein sequence ID" value="CAF1599315.1"/>
    <property type="molecule type" value="Genomic_DNA"/>
</dbReference>
<dbReference type="EMBL" id="CAJNOV010007570">
    <property type="protein sequence ID" value="CAF1289767.1"/>
    <property type="molecule type" value="Genomic_DNA"/>
</dbReference>
<name>A0A815CX96_9BILA</name>
<keyword evidence="1" id="KW-0175">Coiled coil</keyword>
<evidence type="ECO:0000313" key="4">
    <source>
        <dbReference type="Proteomes" id="UP000663855"/>
    </source>
</evidence>
<accession>A0A815CX96</accession>